<dbReference type="RefSeq" id="WP_319703506.1">
    <property type="nucleotide sequence ID" value="NZ_JARAWJ010000040.1"/>
</dbReference>
<dbReference type="Pfam" id="PF18662">
    <property type="entry name" value="HTH_56"/>
    <property type="match status" value="1"/>
</dbReference>
<dbReference type="Gene3D" id="3.40.1360.10">
    <property type="match status" value="1"/>
</dbReference>
<feature type="domain" description="Cch helix turn helix" evidence="3">
    <location>
        <begin position="737"/>
        <end position="839"/>
    </location>
</feature>
<name>A0ABU4N2G5_9ACTN</name>
<evidence type="ECO:0000259" key="2">
    <source>
        <dbReference type="Pfam" id="PF06048"/>
    </source>
</evidence>
<evidence type="ECO:0000259" key="3">
    <source>
        <dbReference type="Pfam" id="PF18662"/>
    </source>
</evidence>
<organism evidence="4 5">
    <name type="scientific">Streptomyces caniscabiei</name>
    <dbReference type="NCBI Taxonomy" id="2746961"/>
    <lineage>
        <taxon>Bacteria</taxon>
        <taxon>Bacillati</taxon>
        <taxon>Actinomycetota</taxon>
        <taxon>Actinomycetes</taxon>
        <taxon>Kitasatosporales</taxon>
        <taxon>Streptomycetaceae</taxon>
        <taxon>Streptomyces</taxon>
    </lineage>
</organism>
<evidence type="ECO:0000313" key="4">
    <source>
        <dbReference type="EMBL" id="MDX3042709.1"/>
    </source>
</evidence>
<comment type="caution">
    <text evidence="4">The sequence shown here is derived from an EMBL/GenBank/DDBJ whole genome shotgun (WGS) entry which is preliminary data.</text>
</comment>
<feature type="region of interest" description="Disordered" evidence="1">
    <location>
        <begin position="266"/>
        <end position="298"/>
    </location>
</feature>
<reference evidence="4 5" key="1">
    <citation type="journal article" date="2023" name="Microb. Genom.">
        <title>Mesoterricola silvestris gen. nov., sp. nov., Mesoterricola sediminis sp. nov., Geothrix oryzae sp. nov., Geothrix edaphica sp. nov., Geothrix rubra sp. nov., and Geothrix limicola sp. nov., six novel members of Acidobacteriota isolated from soils.</title>
        <authorList>
            <person name="Weisberg A.J."/>
            <person name="Pearce E."/>
            <person name="Kramer C.G."/>
            <person name="Chang J.H."/>
            <person name="Clarke C.R."/>
        </authorList>
    </citation>
    <scope>NUCLEOTIDE SEQUENCE [LARGE SCALE GENOMIC DNA]</scope>
    <source>
        <strain evidence="4 5">NE20-4-1</strain>
    </source>
</reference>
<dbReference type="Pfam" id="PF06048">
    <property type="entry name" value="DUF927"/>
    <property type="match status" value="1"/>
</dbReference>
<dbReference type="InterPro" id="IPR009270">
    <property type="entry name" value="DUF927"/>
</dbReference>
<dbReference type="EMBL" id="JARAWJ010000040">
    <property type="protein sequence ID" value="MDX3042709.1"/>
    <property type="molecule type" value="Genomic_DNA"/>
</dbReference>
<evidence type="ECO:0000313" key="5">
    <source>
        <dbReference type="Proteomes" id="UP001282474"/>
    </source>
</evidence>
<dbReference type="InterPro" id="IPR040538">
    <property type="entry name" value="Cch_HTH"/>
</dbReference>
<feature type="domain" description="DUF927" evidence="2">
    <location>
        <begin position="322"/>
        <end position="587"/>
    </location>
</feature>
<accession>A0ABU4N2G5</accession>
<sequence>MNNLPGVAMERTLKALGDKGLDYRRAGGGYESQCGNPAHPDDKPSMSIRQGNLGVVIHCHVCGEEGKPDILAGLGLTKADLFDQPLQRPDRPQVVATYIYEDADGAEQYRRDRREPGKDGKSKDFMQYRLVNGRKEYGLKDIVRIPWRLPQVIAAVKDGGEIWWNEGEKCVQALEKIGQVATTAGGAQDWRPGMAEWFDGATKVTIVADNDEPGIKHARKVAAALKGRVREIRIVRGAVDRPKADIVDHLAAGHTLDELVDITDPRSHLRSVPPPADAPTEGSAALQPEETEPAAPQVGFDLTTVFGLRGCKVPRGYRITAKGVDHTTGKDDPPWARFTYAPLVVTSAYEDPDGEQSVQLSWTDRGKTVSRIVGRDIAKRGRELVKTLGSAGLPAIEGDARILERWIAEFEAANPSGIPHEKLARNLGWQPDGTFVSSPDSGTKLEVRYDEQRVPSQAFGVAGSAEEWRQAIALLERHKVPRIVIAASLAAPLLRPLGLPSFTVDISSRSTKGKTTALQCGCSVWANPSENAAAISNWRGTAFAIEKRFNLVRGLPTFLDETMAVSDEGIIDYVLYQLPMNQGKDRSGGYAGALPWETILLSSGERTALSYTRNQGAAARTLCTTEAPFGDDGDTAREVHDAVFANYGHAGPRFAELVRKGLARDGGRDRLRQRHKDLTVLFRGDNAMTGRRAPMVAVLALAEAMACETGILPYEPLSTETWAETFTSSNATDNQPEMAMDVVREYIAAHSFELWPSRDPEDRPPLRGWLGAVKVSKEGTFIALMPERLRTILSDAGYSLDAVLDGWANAGYLSSAVDRGKVTYRIVTRFDGRTARCFQFTPEALTLNEDAREAA</sequence>
<gene>
    <name evidence="4" type="ORF">PV383_36855</name>
</gene>
<dbReference type="Proteomes" id="UP001282474">
    <property type="component" value="Unassembled WGS sequence"/>
</dbReference>
<evidence type="ECO:0000256" key="1">
    <source>
        <dbReference type="SAM" id="MobiDB-lite"/>
    </source>
</evidence>
<protein>
    <submittedName>
        <fullName evidence="4">DUF927 domain-containing protein</fullName>
    </submittedName>
</protein>
<dbReference type="CDD" id="cd01029">
    <property type="entry name" value="TOPRIM_primases"/>
    <property type="match status" value="1"/>
</dbReference>
<dbReference type="InterPro" id="IPR034154">
    <property type="entry name" value="TOPRIM_DnaG/twinkle"/>
</dbReference>
<keyword evidence="5" id="KW-1185">Reference proteome</keyword>
<proteinExistence type="predicted"/>